<comment type="subcellular location">
    <subcellularLocation>
        <location evidence="1">Secreted</location>
    </subcellularLocation>
</comment>
<proteinExistence type="predicted"/>
<protein>
    <submittedName>
        <fullName evidence="5">(Atlantic silverside) hypothetical protein</fullName>
    </submittedName>
</protein>
<keyword evidence="6" id="KW-1185">Reference proteome</keyword>
<accession>A0A8S4BUC4</accession>
<keyword evidence="2" id="KW-0964">Secreted</keyword>
<dbReference type="SUPFAM" id="SSF48552">
    <property type="entry name" value="Serum albumin-like"/>
    <property type="match status" value="3"/>
</dbReference>
<feature type="signal peptide" evidence="4">
    <location>
        <begin position="1"/>
        <end position="21"/>
    </location>
</feature>
<keyword evidence="3" id="KW-0677">Repeat</keyword>
<reference evidence="5" key="1">
    <citation type="submission" date="2021-05" db="EMBL/GenBank/DDBJ databases">
        <authorList>
            <person name="Tigano A."/>
        </authorList>
    </citation>
    <scope>NUCLEOTIDE SEQUENCE</scope>
</reference>
<dbReference type="Gene3D" id="1.10.246.10">
    <property type="match status" value="3"/>
</dbReference>
<dbReference type="PANTHER" id="PTHR16776">
    <property type="entry name" value="EXTRACELLULAR MATRIX PROTEIN 1"/>
    <property type="match status" value="1"/>
</dbReference>
<evidence type="ECO:0000313" key="5">
    <source>
        <dbReference type="EMBL" id="CAG6015427.1"/>
    </source>
</evidence>
<evidence type="ECO:0000256" key="4">
    <source>
        <dbReference type="SAM" id="SignalP"/>
    </source>
</evidence>
<feature type="chain" id="PRO_5035730036" evidence="4">
    <location>
        <begin position="22"/>
        <end position="497"/>
    </location>
</feature>
<organism evidence="5 6">
    <name type="scientific">Menidia menidia</name>
    <name type="common">Atlantic silverside</name>
    <dbReference type="NCBI Taxonomy" id="238744"/>
    <lineage>
        <taxon>Eukaryota</taxon>
        <taxon>Metazoa</taxon>
        <taxon>Chordata</taxon>
        <taxon>Craniata</taxon>
        <taxon>Vertebrata</taxon>
        <taxon>Euteleostomi</taxon>
        <taxon>Actinopterygii</taxon>
        <taxon>Neopterygii</taxon>
        <taxon>Teleostei</taxon>
        <taxon>Neoteleostei</taxon>
        <taxon>Acanthomorphata</taxon>
        <taxon>Ovalentaria</taxon>
        <taxon>Atherinomorphae</taxon>
        <taxon>Atheriniformes</taxon>
        <taxon>Atherinopsidae</taxon>
        <taxon>Menidiinae</taxon>
        <taxon>Menidia</taxon>
    </lineage>
</organism>
<dbReference type="EMBL" id="CAJRST010038888">
    <property type="protein sequence ID" value="CAG6015427.1"/>
    <property type="molecule type" value="Genomic_DNA"/>
</dbReference>
<evidence type="ECO:0000256" key="2">
    <source>
        <dbReference type="ARBA" id="ARBA00022525"/>
    </source>
</evidence>
<dbReference type="InterPro" id="IPR020858">
    <property type="entry name" value="Serum_albumin-like"/>
</dbReference>
<evidence type="ECO:0000256" key="3">
    <source>
        <dbReference type="ARBA" id="ARBA00022737"/>
    </source>
</evidence>
<dbReference type="GO" id="GO:0005615">
    <property type="term" value="C:extracellular space"/>
    <property type="evidence" value="ECO:0007669"/>
    <property type="project" value="InterPro"/>
</dbReference>
<evidence type="ECO:0000313" key="6">
    <source>
        <dbReference type="Proteomes" id="UP000677803"/>
    </source>
</evidence>
<comment type="caution">
    <text evidence="5">The sequence shown here is derived from an EMBL/GenBank/DDBJ whole genome shotgun (WGS) entry which is preliminary data.</text>
</comment>
<dbReference type="InterPro" id="IPR008605">
    <property type="entry name" value="ECM1"/>
</dbReference>
<gene>
    <name evidence="5" type="ORF">MMEN_LOCUS19603</name>
</gene>
<dbReference type="GO" id="GO:0030500">
    <property type="term" value="P:regulation of bone mineralization"/>
    <property type="evidence" value="ECO:0007669"/>
    <property type="project" value="TreeGrafter"/>
</dbReference>
<dbReference type="AlphaFoldDB" id="A0A8S4BUC4"/>
<dbReference type="OrthoDB" id="9889855at2759"/>
<evidence type="ECO:0000256" key="1">
    <source>
        <dbReference type="ARBA" id="ARBA00004613"/>
    </source>
</evidence>
<dbReference type="Proteomes" id="UP000677803">
    <property type="component" value="Unassembled WGS sequence"/>
</dbReference>
<dbReference type="Pfam" id="PF05782">
    <property type="entry name" value="ECM1"/>
    <property type="match status" value="2"/>
</dbReference>
<dbReference type="GO" id="GO:0007165">
    <property type="term" value="P:signal transduction"/>
    <property type="evidence" value="ECO:0007669"/>
    <property type="project" value="InterPro"/>
</dbReference>
<dbReference type="PANTHER" id="PTHR16776:SF3">
    <property type="entry name" value="EXTRACELLULAR MATRIX PROTEIN 1"/>
    <property type="match status" value="1"/>
</dbReference>
<keyword evidence="4" id="KW-0732">Signal</keyword>
<sequence>MASSWVLLLTTASALVFLSLAHTDEHMLEQREYTFEEIPDSFLLQKEVDLADLLDPKQFPVEQVIVEPPKYGFRGESSSGGFLTPRGRRPSFGPRSLGGPAMLDYPVQFPLSRPTSDNIQAICLYRDQRPRYPHSYFPASGFGQQKRQAEAVNNAEAWFDTCCKENQTSERDVTLCCATQAWELSVSLFCEKSSSVKDRLYHCCKQTGSDILNCFNNDSPNPSYGPTEELPVLALPPAADFTFEPNACERTPLGQYGAATGRRETMGKPDIMFPLGRPTPANIGSLCSNQKLRPLYDASCLQPFHHHLALEVKVINRLERQFKKCCKRKRGALSCADQKWRQEISKFCVIRNAENLKMGDHCCYPTDGDIHACFQKTSPDPHYNMTAAPQELQLSNVCDIHSIITDRFPVGFPLNTFVSQCCPLPEQERNSCSVSKLKEITQNLCSSEKTSSEVDHRCCKKKSPEEISQCVSKSVMDAVAKATNIKNQKKRKRCPIS</sequence>
<name>A0A8S4BUC4_9TELE</name>